<feature type="binding site" evidence="10">
    <location>
        <position position="43"/>
    </location>
    <ligand>
        <name>ATP</name>
        <dbReference type="ChEBI" id="CHEBI:30616"/>
    </ligand>
</feature>
<dbReference type="InterPro" id="IPR017441">
    <property type="entry name" value="Protein_kinase_ATP_BS"/>
</dbReference>
<dbReference type="PANTHER" id="PTHR44329:SF288">
    <property type="entry name" value="MITOGEN-ACTIVATED PROTEIN KINASE KINASE KINASE 20"/>
    <property type="match status" value="1"/>
</dbReference>
<evidence type="ECO:0000256" key="9">
    <source>
        <dbReference type="PROSITE-ProRule" id="PRU00508"/>
    </source>
</evidence>
<reference evidence="14 15" key="1">
    <citation type="submission" date="2024-04" db="EMBL/GenBank/DDBJ databases">
        <title>Tritrichomonas musculus Genome.</title>
        <authorList>
            <person name="Alves-Ferreira E."/>
            <person name="Grigg M."/>
            <person name="Lorenzi H."/>
            <person name="Galac M."/>
        </authorList>
    </citation>
    <scope>NUCLEOTIDE SEQUENCE [LARGE SCALE GENOMIC DNA]</scope>
    <source>
        <strain evidence="14 15">EAF2021</strain>
    </source>
</reference>
<keyword evidence="5" id="KW-0863">Zinc-finger</keyword>
<evidence type="ECO:0000256" key="7">
    <source>
        <dbReference type="ARBA" id="ARBA00022833"/>
    </source>
</evidence>
<feature type="domain" description="UBR-type" evidence="13">
    <location>
        <begin position="405"/>
        <end position="473"/>
    </location>
</feature>
<dbReference type="CDD" id="cd19669">
    <property type="entry name" value="UBR-box"/>
    <property type="match status" value="1"/>
</dbReference>
<keyword evidence="1" id="KW-0723">Serine/threonine-protein kinase</keyword>
<dbReference type="InterPro" id="IPR051681">
    <property type="entry name" value="Ser/Thr_Kinases-Pseudokinases"/>
</dbReference>
<evidence type="ECO:0000256" key="10">
    <source>
        <dbReference type="PROSITE-ProRule" id="PRU10141"/>
    </source>
</evidence>
<dbReference type="CDD" id="cd19671">
    <property type="entry name" value="UBR-box_UBR4_5_6_7"/>
    <property type="match status" value="1"/>
</dbReference>
<dbReference type="Pfam" id="PF02207">
    <property type="entry name" value="zf-UBR"/>
    <property type="match status" value="1"/>
</dbReference>
<dbReference type="PROSITE" id="PS51157">
    <property type="entry name" value="ZF_UBR"/>
    <property type="match status" value="1"/>
</dbReference>
<keyword evidence="2" id="KW-0808">Transferase</keyword>
<dbReference type="SMART" id="SM00220">
    <property type="entry name" value="S_TKc"/>
    <property type="match status" value="1"/>
</dbReference>
<name>A0ABR2J1G7_9EUKA</name>
<comment type="caution">
    <text evidence="14">The sequence shown here is derived from an EMBL/GenBank/DDBJ whole genome shotgun (WGS) entry which is preliminary data.</text>
</comment>
<keyword evidence="4 10" id="KW-0547">Nucleotide-binding</keyword>
<proteinExistence type="predicted"/>
<evidence type="ECO:0000313" key="14">
    <source>
        <dbReference type="EMBL" id="KAK8870835.1"/>
    </source>
</evidence>
<dbReference type="Gene3D" id="3.30.200.20">
    <property type="entry name" value="Phosphorylase Kinase, domain 1"/>
    <property type="match status" value="1"/>
</dbReference>
<feature type="zinc finger region" description="UBR-type" evidence="9">
    <location>
        <begin position="405"/>
        <end position="473"/>
    </location>
</feature>
<evidence type="ECO:0000256" key="11">
    <source>
        <dbReference type="SAM" id="Coils"/>
    </source>
</evidence>
<dbReference type="PROSITE" id="PS50011">
    <property type="entry name" value="PROTEIN_KINASE_DOM"/>
    <property type="match status" value="1"/>
</dbReference>
<dbReference type="PROSITE" id="PS00108">
    <property type="entry name" value="PROTEIN_KINASE_ST"/>
    <property type="match status" value="1"/>
</dbReference>
<gene>
    <name evidence="14" type="ORF">M9Y10_008733</name>
</gene>
<keyword evidence="7" id="KW-0862">Zinc</keyword>
<keyword evidence="3" id="KW-0479">Metal-binding</keyword>
<dbReference type="Proteomes" id="UP001470230">
    <property type="component" value="Unassembled WGS sequence"/>
</dbReference>
<dbReference type="InterPro" id="IPR000719">
    <property type="entry name" value="Prot_kinase_dom"/>
</dbReference>
<evidence type="ECO:0000256" key="2">
    <source>
        <dbReference type="ARBA" id="ARBA00022679"/>
    </source>
</evidence>
<evidence type="ECO:0000313" key="15">
    <source>
        <dbReference type="Proteomes" id="UP001470230"/>
    </source>
</evidence>
<evidence type="ECO:0008006" key="16">
    <source>
        <dbReference type="Google" id="ProtNLM"/>
    </source>
</evidence>
<dbReference type="PANTHER" id="PTHR44329">
    <property type="entry name" value="SERINE/THREONINE-PROTEIN KINASE TNNI3K-RELATED"/>
    <property type="match status" value="1"/>
</dbReference>
<dbReference type="PROSITE" id="PS00107">
    <property type="entry name" value="PROTEIN_KINASE_ATP"/>
    <property type="match status" value="1"/>
</dbReference>
<dbReference type="InterPro" id="IPR011009">
    <property type="entry name" value="Kinase-like_dom_sf"/>
</dbReference>
<dbReference type="PRINTS" id="PR00109">
    <property type="entry name" value="TYRKINASE"/>
</dbReference>
<keyword evidence="11" id="KW-0175">Coiled coil</keyword>
<sequence length="538" mass="62741">MKPICRYITNIEDYEIVKEIGRGSFSIVYEVKNVKTNQRYAAKVLFSTDSSESKKMINREVKIMIRVSNPTLIRFHFYSPTDFSGNYNVTLFMDLLECGSLSDVLRKVQKNRSLTIYDNTKRQIILVGIAYGMMIIHQNNVIHRDLKPENILVDEDLCPYITDFGLAKFRDLENSYNQSKSCGTLIYMAPEVILGDPYNSKADVYSFAIIMYQILTNQRPYTLLDQRKMTEFTFGTKVAEDNLRPTLNLEIKESLKNLMMQCWDKDPQTRPTFEEIFYKLAYSRELETSDDIFAEDNDQYYLDGVDKYQLFAYIDSITECKQKSSGKEDDLSKSQISNLKQTLSNFENEIKDLKEEIRLLKEKDQLKDQEIEKLKFQIDHLSSEKVQNRNSEFMISDDGQVTIEPYCTFSTSGTNYISQKWYYCKTCNLTEYNGICENCAMHCHKGHDIEFHEDAQKFYCDCPGQCNCKLLPKSDNLKCVSELAKGKIIEQPMYQCKECNIDGDDEYICQNCAVMHHKGHKLIFNGMIKNQTCYHYDE</sequence>
<feature type="coiled-coil region" evidence="11">
    <location>
        <begin position="336"/>
        <end position="370"/>
    </location>
</feature>
<organism evidence="14 15">
    <name type="scientific">Tritrichomonas musculus</name>
    <dbReference type="NCBI Taxonomy" id="1915356"/>
    <lineage>
        <taxon>Eukaryota</taxon>
        <taxon>Metamonada</taxon>
        <taxon>Parabasalia</taxon>
        <taxon>Tritrichomonadida</taxon>
        <taxon>Tritrichomonadidae</taxon>
        <taxon>Tritrichomonas</taxon>
    </lineage>
</organism>
<feature type="domain" description="Protein kinase" evidence="12">
    <location>
        <begin position="14"/>
        <end position="283"/>
    </location>
</feature>
<evidence type="ECO:0000259" key="13">
    <source>
        <dbReference type="PROSITE" id="PS51157"/>
    </source>
</evidence>
<evidence type="ECO:0000256" key="5">
    <source>
        <dbReference type="ARBA" id="ARBA00022771"/>
    </source>
</evidence>
<evidence type="ECO:0000256" key="3">
    <source>
        <dbReference type="ARBA" id="ARBA00022723"/>
    </source>
</evidence>
<evidence type="ECO:0000259" key="12">
    <source>
        <dbReference type="PROSITE" id="PS50011"/>
    </source>
</evidence>
<keyword evidence="15" id="KW-1185">Reference proteome</keyword>
<dbReference type="SMART" id="SM00396">
    <property type="entry name" value="ZnF_UBR1"/>
    <property type="match status" value="1"/>
</dbReference>
<keyword evidence="6" id="KW-0418">Kinase</keyword>
<dbReference type="InterPro" id="IPR003126">
    <property type="entry name" value="Znf_UBR"/>
</dbReference>
<dbReference type="EMBL" id="JAPFFF010000014">
    <property type="protein sequence ID" value="KAK8870835.1"/>
    <property type="molecule type" value="Genomic_DNA"/>
</dbReference>
<protein>
    <recommendedName>
        <fullName evidence="16">Protein kinase domain-containing protein</fullName>
    </recommendedName>
</protein>
<dbReference type="InterPro" id="IPR001245">
    <property type="entry name" value="Ser-Thr/Tyr_kinase_cat_dom"/>
</dbReference>
<evidence type="ECO:0000256" key="1">
    <source>
        <dbReference type="ARBA" id="ARBA00022527"/>
    </source>
</evidence>
<dbReference type="Pfam" id="PF00069">
    <property type="entry name" value="Pkinase"/>
    <property type="match status" value="1"/>
</dbReference>
<evidence type="ECO:0000256" key="4">
    <source>
        <dbReference type="ARBA" id="ARBA00022741"/>
    </source>
</evidence>
<dbReference type="SUPFAM" id="SSF56112">
    <property type="entry name" value="Protein kinase-like (PK-like)"/>
    <property type="match status" value="1"/>
</dbReference>
<dbReference type="Gene3D" id="1.10.510.10">
    <property type="entry name" value="Transferase(Phosphotransferase) domain 1"/>
    <property type="match status" value="1"/>
</dbReference>
<keyword evidence="8 10" id="KW-0067">ATP-binding</keyword>
<accession>A0ABR2J1G7</accession>
<dbReference type="InterPro" id="IPR008271">
    <property type="entry name" value="Ser/Thr_kinase_AS"/>
</dbReference>
<evidence type="ECO:0000256" key="8">
    <source>
        <dbReference type="ARBA" id="ARBA00022840"/>
    </source>
</evidence>
<evidence type="ECO:0000256" key="6">
    <source>
        <dbReference type="ARBA" id="ARBA00022777"/>
    </source>
</evidence>